<dbReference type="EMBL" id="JAAGAX010000005">
    <property type="protein sequence ID" value="KAF2314326.1"/>
    <property type="molecule type" value="Genomic_DNA"/>
</dbReference>
<dbReference type="CDD" id="cd13875">
    <property type="entry name" value="CuRO_2_LCC_plant"/>
    <property type="match status" value="1"/>
</dbReference>
<keyword evidence="8" id="KW-0186">Copper</keyword>
<accession>A0A6A6MPZ2</accession>
<gene>
    <name evidence="11" type="ORF">GH714_025407</name>
</gene>
<dbReference type="InterPro" id="IPR001117">
    <property type="entry name" value="Cu-oxidase_2nd"/>
</dbReference>
<evidence type="ECO:0000256" key="1">
    <source>
        <dbReference type="ARBA" id="ARBA00000349"/>
    </source>
</evidence>
<evidence type="ECO:0000313" key="12">
    <source>
        <dbReference type="Proteomes" id="UP000467840"/>
    </source>
</evidence>
<keyword evidence="7" id="KW-0560">Oxidoreductase</keyword>
<name>A0A6A6MPZ2_HEVBR</name>
<keyword evidence="12" id="KW-1185">Reference proteome</keyword>
<dbReference type="InterPro" id="IPR034285">
    <property type="entry name" value="CuRO_2_LCC"/>
</dbReference>
<evidence type="ECO:0000256" key="3">
    <source>
        <dbReference type="ARBA" id="ARBA00012297"/>
    </source>
</evidence>
<evidence type="ECO:0000256" key="5">
    <source>
        <dbReference type="ARBA" id="ARBA00022525"/>
    </source>
</evidence>
<dbReference type="Proteomes" id="UP000467840">
    <property type="component" value="Chromosome 15"/>
</dbReference>
<dbReference type="GO" id="GO:0052716">
    <property type="term" value="F:hydroquinone:oxygen oxidoreductase activity"/>
    <property type="evidence" value="ECO:0007669"/>
    <property type="project" value="UniProtKB-EC"/>
</dbReference>
<dbReference type="GO" id="GO:0046274">
    <property type="term" value="P:lignin catabolic process"/>
    <property type="evidence" value="ECO:0007669"/>
    <property type="project" value="UniProtKB-KW"/>
</dbReference>
<dbReference type="EC" id="1.10.3.2" evidence="3"/>
<protein>
    <recommendedName>
        <fullName evidence="3">laccase</fullName>
        <ecNumber evidence="3">1.10.3.2</ecNumber>
    </recommendedName>
</protein>
<dbReference type="PANTHER" id="PTHR11709:SF417">
    <property type="entry name" value="LACCASE-17"/>
    <property type="match status" value="1"/>
</dbReference>
<evidence type="ECO:0000256" key="8">
    <source>
        <dbReference type="ARBA" id="ARBA00023008"/>
    </source>
</evidence>
<dbReference type="SUPFAM" id="SSF49503">
    <property type="entry name" value="Cupredoxins"/>
    <property type="match status" value="1"/>
</dbReference>
<evidence type="ECO:0000259" key="10">
    <source>
        <dbReference type="Pfam" id="PF00394"/>
    </source>
</evidence>
<evidence type="ECO:0000256" key="9">
    <source>
        <dbReference type="ARBA" id="ARBA00023185"/>
    </source>
</evidence>
<reference evidence="11 12" key="1">
    <citation type="journal article" date="2020" name="Mol. Plant">
        <title>The Chromosome-Based Rubber Tree Genome Provides New Insights into Spurge Genome Evolution and Rubber Biosynthesis.</title>
        <authorList>
            <person name="Liu J."/>
            <person name="Shi C."/>
            <person name="Shi C.C."/>
            <person name="Li W."/>
            <person name="Zhang Q.J."/>
            <person name="Zhang Y."/>
            <person name="Li K."/>
            <person name="Lu H.F."/>
            <person name="Shi C."/>
            <person name="Zhu S.T."/>
            <person name="Xiao Z.Y."/>
            <person name="Nan H."/>
            <person name="Yue Y."/>
            <person name="Zhu X.G."/>
            <person name="Wu Y."/>
            <person name="Hong X.N."/>
            <person name="Fan G.Y."/>
            <person name="Tong Y."/>
            <person name="Zhang D."/>
            <person name="Mao C.L."/>
            <person name="Liu Y.L."/>
            <person name="Hao S.J."/>
            <person name="Liu W.Q."/>
            <person name="Lv M.Q."/>
            <person name="Zhang H.B."/>
            <person name="Liu Y."/>
            <person name="Hu-Tang G.R."/>
            <person name="Wang J.P."/>
            <person name="Wang J.H."/>
            <person name="Sun Y.H."/>
            <person name="Ni S.B."/>
            <person name="Chen W.B."/>
            <person name="Zhang X.C."/>
            <person name="Jiao Y.N."/>
            <person name="Eichler E.E."/>
            <person name="Li G.H."/>
            <person name="Liu X."/>
            <person name="Gao L.Z."/>
        </authorList>
    </citation>
    <scope>NUCLEOTIDE SEQUENCE [LARGE SCALE GENOMIC DNA]</scope>
    <source>
        <strain evidence="12">cv. GT1</strain>
        <tissue evidence="11">Leaf</tissue>
    </source>
</reference>
<evidence type="ECO:0000256" key="7">
    <source>
        <dbReference type="ARBA" id="ARBA00023002"/>
    </source>
</evidence>
<keyword evidence="4" id="KW-0052">Apoplast</keyword>
<feature type="domain" description="Plastocyanin-like" evidence="10">
    <location>
        <begin position="31"/>
        <end position="175"/>
    </location>
</feature>
<evidence type="ECO:0000256" key="2">
    <source>
        <dbReference type="ARBA" id="ARBA00004271"/>
    </source>
</evidence>
<sequence length="196" mass="21210">MMQNVIRLCHTKSIVTVNGKFPGPGIVARDGEWFNADPEAVIKQALQTGGGPNVSDAHTINGFPGPLHKCPTKDTFKLEVAPGNTYLLRLINAALNDELLLGIANHILTVVEVDAIYVKPFDTVTIHIAPRQTANVLLKTKPHHANATFFTTATPYVSGPGTFDNSTVAGILEYIAAPRSNHSRKLPLQANFTCFE</sequence>
<evidence type="ECO:0000256" key="6">
    <source>
        <dbReference type="ARBA" id="ARBA00022737"/>
    </source>
</evidence>
<dbReference type="GO" id="GO:0048046">
    <property type="term" value="C:apoplast"/>
    <property type="evidence" value="ECO:0007669"/>
    <property type="project" value="UniProtKB-SubCell"/>
</dbReference>
<comment type="catalytic activity">
    <reaction evidence="1">
        <text>4 hydroquinone + O2 = 4 benzosemiquinone + 2 H2O</text>
        <dbReference type="Rhea" id="RHEA:11276"/>
        <dbReference type="ChEBI" id="CHEBI:15377"/>
        <dbReference type="ChEBI" id="CHEBI:15379"/>
        <dbReference type="ChEBI" id="CHEBI:17594"/>
        <dbReference type="ChEBI" id="CHEBI:17977"/>
        <dbReference type="EC" id="1.10.3.2"/>
    </reaction>
</comment>
<comment type="subcellular location">
    <subcellularLocation>
        <location evidence="2">Secreted</location>
        <location evidence="2">Extracellular space</location>
        <location evidence="2">Apoplast</location>
    </subcellularLocation>
</comment>
<dbReference type="Gene3D" id="2.60.40.420">
    <property type="entry name" value="Cupredoxins - blue copper proteins"/>
    <property type="match status" value="1"/>
</dbReference>
<organism evidence="11 12">
    <name type="scientific">Hevea brasiliensis</name>
    <name type="common">Para rubber tree</name>
    <name type="synonym">Siphonia brasiliensis</name>
    <dbReference type="NCBI Taxonomy" id="3981"/>
    <lineage>
        <taxon>Eukaryota</taxon>
        <taxon>Viridiplantae</taxon>
        <taxon>Streptophyta</taxon>
        <taxon>Embryophyta</taxon>
        <taxon>Tracheophyta</taxon>
        <taxon>Spermatophyta</taxon>
        <taxon>Magnoliopsida</taxon>
        <taxon>eudicotyledons</taxon>
        <taxon>Gunneridae</taxon>
        <taxon>Pentapetalae</taxon>
        <taxon>rosids</taxon>
        <taxon>fabids</taxon>
        <taxon>Malpighiales</taxon>
        <taxon>Euphorbiaceae</taxon>
        <taxon>Crotonoideae</taxon>
        <taxon>Micrandreae</taxon>
        <taxon>Hevea</taxon>
    </lineage>
</organism>
<comment type="caution">
    <text evidence="11">The sequence shown here is derived from an EMBL/GenBank/DDBJ whole genome shotgun (WGS) entry which is preliminary data.</text>
</comment>
<dbReference type="InterPro" id="IPR045087">
    <property type="entry name" value="Cu-oxidase_fam"/>
</dbReference>
<keyword evidence="9" id="KW-0439">Lignin degradation</keyword>
<keyword evidence="5" id="KW-0964">Secreted</keyword>
<dbReference type="Pfam" id="PF00394">
    <property type="entry name" value="Cu-oxidase"/>
    <property type="match status" value="1"/>
</dbReference>
<evidence type="ECO:0000256" key="4">
    <source>
        <dbReference type="ARBA" id="ARBA00022523"/>
    </source>
</evidence>
<evidence type="ECO:0000313" key="11">
    <source>
        <dbReference type="EMBL" id="KAF2314326.1"/>
    </source>
</evidence>
<dbReference type="InterPro" id="IPR008972">
    <property type="entry name" value="Cupredoxin"/>
</dbReference>
<dbReference type="PANTHER" id="PTHR11709">
    <property type="entry name" value="MULTI-COPPER OXIDASE"/>
    <property type="match status" value="1"/>
</dbReference>
<dbReference type="AlphaFoldDB" id="A0A6A6MPZ2"/>
<keyword evidence="6" id="KW-0677">Repeat</keyword>
<proteinExistence type="predicted"/>